<evidence type="ECO:0000256" key="2">
    <source>
        <dbReference type="ARBA" id="ARBA00022692"/>
    </source>
</evidence>
<dbReference type="EMBL" id="AP025943">
    <property type="protein sequence ID" value="BDL42938.1"/>
    <property type="molecule type" value="Genomic_DNA"/>
</dbReference>
<evidence type="ECO:0000256" key="4">
    <source>
        <dbReference type="ARBA" id="ARBA00023136"/>
    </source>
</evidence>
<protein>
    <recommendedName>
        <fullName evidence="6">TonB C-terminal domain-containing protein</fullName>
    </recommendedName>
</protein>
<name>A0ABM7ZE39_9BACT</name>
<feature type="domain" description="TonB C-terminal" evidence="6">
    <location>
        <begin position="166"/>
        <end position="257"/>
    </location>
</feature>
<comment type="subcellular location">
    <subcellularLocation>
        <location evidence="1">Membrane</location>
        <topology evidence="1">Single-pass membrane protein</topology>
    </subcellularLocation>
</comment>
<dbReference type="NCBIfam" id="TIGR01352">
    <property type="entry name" value="tonB_Cterm"/>
    <property type="match status" value="1"/>
</dbReference>
<evidence type="ECO:0000256" key="5">
    <source>
        <dbReference type="SAM" id="Phobius"/>
    </source>
</evidence>
<keyword evidence="8" id="KW-1185">Reference proteome</keyword>
<dbReference type="PROSITE" id="PS52015">
    <property type="entry name" value="TONB_CTD"/>
    <property type="match status" value="1"/>
</dbReference>
<evidence type="ECO:0000256" key="3">
    <source>
        <dbReference type="ARBA" id="ARBA00022989"/>
    </source>
</evidence>
<reference evidence="7" key="1">
    <citation type="submission" date="2022-06" db="EMBL/GenBank/DDBJ databases">
        <title>Akkermansia biwalacus sp. nov., an anaerobic mucin-degrading bacterium isolated from human intestine.</title>
        <authorList>
            <person name="Kobayashi Y."/>
            <person name="Inoue S."/>
            <person name="Kawahara T."/>
            <person name="Kohda N."/>
        </authorList>
    </citation>
    <scope>NUCLEOTIDE SEQUENCE</scope>
    <source>
        <strain evidence="7">WON2089</strain>
    </source>
</reference>
<evidence type="ECO:0000313" key="8">
    <source>
        <dbReference type="Proteomes" id="UP001062263"/>
    </source>
</evidence>
<evidence type="ECO:0000256" key="1">
    <source>
        <dbReference type="ARBA" id="ARBA00004167"/>
    </source>
</evidence>
<organism evidence="7 8">
    <name type="scientific">Akkermansia biwaensis</name>
    <dbReference type="NCBI Taxonomy" id="2946555"/>
    <lineage>
        <taxon>Bacteria</taxon>
        <taxon>Pseudomonadati</taxon>
        <taxon>Verrucomicrobiota</taxon>
        <taxon>Verrucomicrobiia</taxon>
        <taxon>Verrucomicrobiales</taxon>
        <taxon>Akkermansiaceae</taxon>
        <taxon>Akkermansia</taxon>
    </lineage>
</organism>
<feature type="transmembrane region" description="Helical" evidence="5">
    <location>
        <begin position="20"/>
        <end position="43"/>
    </location>
</feature>
<gene>
    <name evidence="7" type="ORF">Abiwalacus_05120</name>
</gene>
<dbReference type="Proteomes" id="UP001062263">
    <property type="component" value="Chromosome"/>
</dbReference>
<evidence type="ECO:0000313" key="7">
    <source>
        <dbReference type="EMBL" id="BDL42938.1"/>
    </source>
</evidence>
<proteinExistence type="predicted"/>
<dbReference type="Pfam" id="PF03544">
    <property type="entry name" value="TonB_C"/>
    <property type="match status" value="1"/>
</dbReference>
<dbReference type="Gene3D" id="3.30.1150.10">
    <property type="match status" value="1"/>
</dbReference>
<dbReference type="SUPFAM" id="SSF74653">
    <property type="entry name" value="TolA/TonB C-terminal domain"/>
    <property type="match status" value="1"/>
</dbReference>
<keyword evidence="3 5" id="KW-1133">Transmembrane helix</keyword>
<sequence length="257" mass="28003">MDEKPRIVRLKPRSSSKSAILIALGVAVGVQVALCAVLVAIHYQEWWLPSIQKGEIVMEFVAPSDEVLEEVNEVSPVPVDPAVAPPTVSSVPAIATDEDLLAVELPDHEHSPDVEDIRPDVPESEFLPEELVAMQINMREVKPRPAVKKPVVPVAGHAVPDENVTPDKKVRYKHAPSLPGSVNSSRVGKVNAVVKVVVGVNARGEPTSVNLLQSTGKAELDRLFMRWVKENWTFYPAEKDGVPIASKVVVPVRLNID</sequence>
<keyword evidence="4 5" id="KW-0472">Membrane</keyword>
<dbReference type="InterPro" id="IPR037682">
    <property type="entry name" value="TonB_C"/>
</dbReference>
<keyword evidence="2 5" id="KW-0812">Transmembrane</keyword>
<dbReference type="InterPro" id="IPR006260">
    <property type="entry name" value="TonB/TolA_C"/>
</dbReference>
<dbReference type="RefSeq" id="WP_215437469.1">
    <property type="nucleotide sequence ID" value="NZ_AP025943.1"/>
</dbReference>
<accession>A0ABM7ZE39</accession>
<evidence type="ECO:0000259" key="6">
    <source>
        <dbReference type="PROSITE" id="PS52015"/>
    </source>
</evidence>